<comment type="domain">
    <text evidence="7">The DHHC domain is required for palmitoyltransferase activity.</text>
</comment>
<dbReference type="EMBL" id="LDAU01000242">
    <property type="protein sequence ID" value="KRW98504.1"/>
    <property type="molecule type" value="Genomic_DNA"/>
</dbReference>
<gene>
    <name evidence="9" type="ORF">PPERSA_00101</name>
</gene>
<dbReference type="InParanoid" id="A0A0V0Q8B3"/>
<evidence type="ECO:0000259" key="8">
    <source>
        <dbReference type="Pfam" id="PF01529"/>
    </source>
</evidence>
<accession>A0A0V0Q8B3</accession>
<comment type="similarity">
    <text evidence="7">Belongs to the DHHC palmitoyltransferase family.</text>
</comment>
<evidence type="ECO:0000313" key="9">
    <source>
        <dbReference type="EMBL" id="KRW98504.1"/>
    </source>
</evidence>
<sequence length="176" mass="21324">MYRRIKNIKIAHSQYLLIAILFICFNYYVYQFHFAAYFLDPFKTIYFVIVHFILFMMSWSMGRTVVSDPGKAPGYWGFLFDDPEHRRKRYCLVCHNFKPERCHHCQYCSTCVLNMDHHCPWLNNCVGFHNRKFFMLMLLYINILVFLIFIAEIPQSVGIFRYYGQISKQFYNNRIA</sequence>
<keyword evidence="4 7" id="KW-1133">Transmembrane helix</keyword>
<comment type="catalytic activity">
    <reaction evidence="7">
        <text>L-cysteinyl-[protein] + hexadecanoyl-CoA = S-hexadecanoyl-L-cysteinyl-[protein] + CoA</text>
        <dbReference type="Rhea" id="RHEA:36683"/>
        <dbReference type="Rhea" id="RHEA-COMP:10131"/>
        <dbReference type="Rhea" id="RHEA-COMP:11032"/>
        <dbReference type="ChEBI" id="CHEBI:29950"/>
        <dbReference type="ChEBI" id="CHEBI:57287"/>
        <dbReference type="ChEBI" id="CHEBI:57379"/>
        <dbReference type="ChEBI" id="CHEBI:74151"/>
        <dbReference type="EC" id="2.3.1.225"/>
    </reaction>
</comment>
<dbReference type="PROSITE" id="PS50216">
    <property type="entry name" value="DHHC"/>
    <property type="match status" value="1"/>
</dbReference>
<proteinExistence type="inferred from homology"/>
<comment type="caution">
    <text evidence="9">The sequence shown here is derived from an EMBL/GenBank/DDBJ whole genome shotgun (WGS) entry which is preliminary data.</text>
</comment>
<dbReference type="InterPro" id="IPR039859">
    <property type="entry name" value="PFA4/ZDH16/20/ERF2-like"/>
</dbReference>
<keyword evidence="6 7" id="KW-0012">Acyltransferase</keyword>
<feature type="transmembrane region" description="Helical" evidence="7">
    <location>
        <begin position="42"/>
        <end position="61"/>
    </location>
</feature>
<dbReference type="OrthoDB" id="9909019at2759"/>
<comment type="subcellular location">
    <subcellularLocation>
        <location evidence="1">Membrane</location>
        <topology evidence="1">Multi-pass membrane protein</topology>
    </subcellularLocation>
</comment>
<evidence type="ECO:0000256" key="5">
    <source>
        <dbReference type="ARBA" id="ARBA00023136"/>
    </source>
</evidence>
<dbReference type="InterPro" id="IPR001594">
    <property type="entry name" value="Palmitoyltrfase_DHHC"/>
</dbReference>
<dbReference type="Pfam" id="PF01529">
    <property type="entry name" value="DHHC"/>
    <property type="match status" value="1"/>
</dbReference>
<dbReference type="PANTHER" id="PTHR12246">
    <property type="entry name" value="PALMITOYLTRANSFERASE ZDHHC16"/>
    <property type="match status" value="1"/>
</dbReference>
<dbReference type="GO" id="GO:0019706">
    <property type="term" value="F:protein-cysteine S-palmitoyltransferase activity"/>
    <property type="evidence" value="ECO:0007669"/>
    <property type="project" value="UniProtKB-EC"/>
</dbReference>
<evidence type="ECO:0000313" key="10">
    <source>
        <dbReference type="Proteomes" id="UP000054937"/>
    </source>
</evidence>
<name>A0A0V0Q8B3_PSEPJ</name>
<keyword evidence="3 7" id="KW-0812">Transmembrane</keyword>
<keyword evidence="10" id="KW-1185">Reference proteome</keyword>
<evidence type="ECO:0000256" key="7">
    <source>
        <dbReference type="RuleBase" id="RU079119"/>
    </source>
</evidence>
<reference evidence="9 10" key="1">
    <citation type="journal article" date="2015" name="Sci. Rep.">
        <title>Genome of the facultative scuticociliatosis pathogen Pseudocohnilembus persalinus provides insight into its virulence through horizontal gene transfer.</title>
        <authorList>
            <person name="Xiong J."/>
            <person name="Wang G."/>
            <person name="Cheng J."/>
            <person name="Tian M."/>
            <person name="Pan X."/>
            <person name="Warren A."/>
            <person name="Jiang C."/>
            <person name="Yuan D."/>
            <person name="Miao W."/>
        </authorList>
    </citation>
    <scope>NUCLEOTIDE SEQUENCE [LARGE SCALE GENOMIC DNA]</scope>
    <source>
        <strain evidence="9">36N120E</strain>
    </source>
</reference>
<dbReference type="Proteomes" id="UP000054937">
    <property type="component" value="Unassembled WGS sequence"/>
</dbReference>
<dbReference type="EC" id="2.3.1.225" evidence="7"/>
<organism evidence="9 10">
    <name type="scientific">Pseudocohnilembus persalinus</name>
    <name type="common">Ciliate</name>
    <dbReference type="NCBI Taxonomy" id="266149"/>
    <lineage>
        <taxon>Eukaryota</taxon>
        <taxon>Sar</taxon>
        <taxon>Alveolata</taxon>
        <taxon>Ciliophora</taxon>
        <taxon>Intramacronucleata</taxon>
        <taxon>Oligohymenophorea</taxon>
        <taxon>Scuticociliatia</taxon>
        <taxon>Philasterida</taxon>
        <taxon>Pseudocohnilembidae</taxon>
        <taxon>Pseudocohnilembus</taxon>
    </lineage>
</organism>
<feature type="transmembrane region" description="Helical" evidence="7">
    <location>
        <begin position="12"/>
        <end position="30"/>
    </location>
</feature>
<dbReference type="AlphaFoldDB" id="A0A0V0Q8B3"/>
<feature type="transmembrane region" description="Helical" evidence="7">
    <location>
        <begin position="133"/>
        <end position="151"/>
    </location>
</feature>
<evidence type="ECO:0000256" key="2">
    <source>
        <dbReference type="ARBA" id="ARBA00022679"/>
    </source>
</evidence>
<evidence type="ECO:0000256" key="1">
    <source>
        <dbReference type="ARBA" id="ARBA00004141"/>
    </source>
</evidence>
<evidence type="ECO:0000256" key="6">
    <source>
        <dbReference type="ARBA" id="ARBA00023315"/>
    </source>
</evidence>
<feature type="domain" description="Palmitoyltransferase DHHC" evidence="8">
    <location>
        <begin position="86"/>
        <end position="154"/>
    </location>
</feature>
<keyword evidence="2 7" id="KW-0808">Transferase</keyword>
<evidence type="ECO:0000256" key="3">
    <source>
        <dbReference type="ARBA" id="ARBA00022692"/>
    </source>
</evidence>
<dbReference type="GO" id="GO:0016020">
    <property type="term" value="C:membrane"/>
    <property type="evidence" value="ECO:0007669"/>
    <property type="project" value="UniProtKB-SubCell"/>
</dbReference>
<protein>
    <recommendedName>
        <fullName evidence="7">Palmitoyltransferase</fullName>
        <ecNumber evidence="7">2.3.1.225</ecNumber>
    </recommendedName>
</protein>
<evidence type="ECO:0000256" key="4">
    <source>
        <dbReference type="ARBA" id="ARBA00022989"/>
    </source>
</evidence>
<keyword evidence="5 7" id="KW-0472">Membrane</keyword>